<comment type="cofactor">
    <cofactor evidence="8">
        <name>Zn(2+)</name>
        <dbReference type="ChEBI" id="CHEBI:29105"/>
    </cofactor>
    <text evidence="8">Binds 1 zinc ion per subunit.</text>
</comment>
<organism evidence="11 12">
    <name type="scientific">Rubellimicrobium mesophilum DSM 19309</name>
    <dbReference type="NCBI Taxonomy" id="442562"/>
    <lineage>
        <taxon>Bacteria</taxon>
        <taxon>Pseudomonadati</taxon>
        <taxon>Pseudomonadota</taxon>
        <taxon>Alphaproteobacteria</taxon>
        <taxon>Rhodobacterales</taxon>
        <taxon>Roseobacteraceae</taxon>
        <taxon>Rubellimicrobium</taxon>
    </lineage>
</organism>
<comment type="pathway">
    <text evidence="1 8">Purine metabolism; guanine degradation; xanthine from guanine: step 1/1.</text>
</comment>
<dbReference type="EC" id="3.5.4.3" evidence="3 7"/>
<comment type="caution">
    <text evidence="11">The sequence shown here is derived from an EMBL/GenBank/DDBJ whole genome shotgun (WGS) entry which is preliminary data.</text>
</comment>
<keyword evidence="5 8" id="KW-0378">Hydrolase</keyword>
<evidence type="ECO:0000256" key="5">
    <source>
        <dbReference type="ARBA" id="ARBA00022801"/>
    </source>
</evidence>
<accession>A0A017HMM5</accession>
<dbReference type="GO" id="GO:0008892">
    <property type="term" value="F:guanine deaminase activity"/>
    <property type="evidence" value="ECO:0007669"/>
    <property type="project" value="UniProtKB-UniRule"/>
</dbReference>
<dbReference type="InterPro" id="IPR054418">
    <property type="entry name" value="MQNX/HUTI_composite_N"/>
</dbReference>
<evidence type="ECO:0000256" key="8">
    <source>
        <dbReference type="RuleBase" id="RU366009"/>
    </source>
</evidence>
<dbReference type="PATRIC" id="fig|442562.3.peg.3297"/>
<dbReference type="GO" id="GO:0005829">
    <property type="term" value="C:cytosol"/>
    <property type="evidence" value="ECO:0007669"/>
    <property type="project" value="TreeGrafter"/>
</dbReference>
<evidence type="ECO:0000256" key="3">
    <source>
        <dbReference type="ARBA" id="ARBA00012781"/>
    </source>
</evidence>
<evidence type="ECO:0000256" key="4">
    <source>
        <dbReference type="ARBA" id="ARBA00022723"/>
    </source>
</evidence>
<evidence type="ECO:0000313" key="11">
    <source>
        <dbReference type="EMBL" id="EYD75024.1"/>
    </source>
</evidence>
<dbReference type="PANTHER" id="PTHR11271:SF6">
    <property type="entry name" value="GUANINE DEAMINASE"/>
    <property type="match status" value="1"/>
</dbReference>
<dbReference type="NCBIfam" id="NF006679">
    <property type="entry name" value="PRK09228.1"/>
    <property type="match status" value="1"/>
</dbReference>
<reference evidence="11 12" key="1">
    <citation type="submission" date="2013-02" db="EMBL/GenBank/DDBJ databases">
        <authorList>
            <person name="Fiebig A."/>
            <person name="Goeker M."/>
            <person name="Klenk H.-P.P."/>
        </authorList>
    </citation>
    <scope>NUCLEOTIDE SEQUENCE [LARGE SCALE GENOMIC DNA]</scope>
    <source>
        <strain evidence="11 12">DSM 19309</strain>
    </source>
</reference>
<dbReference type="RefSeq" id="WP_082483504.1">
    <property type="nucleotide sequence ID" value="NZ_KK088564.1"/>
</dbReference>
<dbReference type="InterPro" id="IPR014311">
    <property type="entry name" value="Guanine_deaminase"/>
</dbReference>
<keyword evidence="4 8" id="KW-0479">Metal-binding</keyword>
<evidence type="ECO:0000256" key="1">
    <source>
        <dbReference type="ARBA" id="ARBA00004984"/>
    </source>
</evidence>
<evidence type="ECO:0000313" key="12">
    <source>
        <dbReference type="Proteomes" id="UP000019666"/>
    </source>
</evidence>
<comment type="catalytic activity">
    <reaction evidence="8">
        <text>guanine + H2O + H(+) = xanthine + NH4(+)</text>
        <dbReference type="Rhea" id="RHEA:14665"/>
        <dbReference type="ChEBI" id="CHEBI:15377"/>
        <dbReference type="ChEBI" id="CHEBI:15378"/>
        <dbReference type="ChEBI" id="CHEBI:16235"/>
        <dbReference type="ChEBI" id="CHEBI:17712"/>
        <dbReference type="ChEBI" id="CHEBI:28938"/>
        <dbReference type="EC" id="3.5.4.3"/>
    </reaction>
</comment>
<dbReference type="Gene3D" id="2.30.40.10">
    <property type="entry name" value="Urease, subunit C, domain 1"/>
    <property type="match status" value="1"/>
</dbReference>
<dbReference type="UniPathway" id="UPA00603">
    <property type="reaction ID" value="UER00660"/>
</dbReference>
<dbReference type="HOGENOM" id="CLU_012358_0_2_5"/>
<evidence type="ECO:0000256" key="2">
    <source>
        <dbReference type="ARBA" id="ARBA00006745"/>
    </source>
</evidence>
<dbReference type="Gene3D" id="3.20.20.140">
    <property type="entry name" value="Metal-dependent hydrolases"/>
    <property type="match status" value="1"/>
</dbReference>
<evidence type="ECO:0000256" key="6">
    <source>
        <dbReference type="ARBA" id="ARBA00022833"/>
    </source>
</evidence>
<feature type="domain" description="Amidohydrolase-related" evidence="9">
    <location>
        <begin position="62"/>
        <end position="421"/>
    </location>
</feature>
<dbReference type="SUPFAM" id="SSF51556">
    <property type="entry name" value="Metallo-dependent hydrolases"/>
    <property type="match status" value="1"/>
</dbReference>
<dbReference type="NCBIfam" id="TIGR02967">
    <property type="entry name" value="guan_deamin"/>
    <property type="match status" value="1"/>
</dbReference>
<dbReference type="SUPFAM" id="SSF51338">
    <property type="entry name" value="Composite domain of metallo-dependent hydrolases"/>
    <property type="match status" value="2"/>
</dbReference>
<evidence type="ECO:0000259" key="9">
    <source>
        <dbReference type="Pfam" id="PF01979"/>
    </source>
</evidence>
<dbReference type="EMBL" id="AOSK01000094">
    <property type="protein sequence ID" value="EYD75024.1"/>
    <property type="molecule type" value="Genomic_DNA"/>
</dbReference>
<keyword evidence="12" id="KW-1185">Reference proteome</keyword>
<protein>
    <recommendedName>
        <fullName evidence="3 7">Guanine deaminase</fullName>
        <shortName evidence="8">Guanase</shortName>
        <ecNumber evidence="3 7">3.5.4.3</ecNumber>
    </recommendedName>
    <alternativeName>
        <fullName evidence="8">Guanine aminohydrolase</fullName>
    </alternativeName>
</protein>
<comment type="similarity">
    <text evidence="2 8">Belongs to the metallo-dependent hydrolases superfamily. ATZ/TRZ family.</text>
</comment>
<dbReference type="GO" id="GO:0008270">
    <property type="term" value="F:zinc ion binding"/>
    <property type="evidence" value="ECO:0007669"/>
    <property type="project" value="UniProtKB-UniRule"/>
</dbReference>
<gene>
    <name evidence="11" type="ORF">Rumeso_03352</name>
</gene>
<name>A0A017HMM5_9RHOB</name>
<evidence type="ECO:0000259" key="10">
    <source>
        <dbReference type="Pfam" id="PF22039"/>
    </source>
</evidence>
<dbReference type="InterPro" id="IPR032466">
    <property type="entry name" value="Metal_Hydrolase"/>
</dbReference>
<dbReference type="OrthoDB" id="9787621at2"/>
<keyword evidence="6 8" id="KW-0862">Zinc</keyword>
<proteinExistence type="inferred from homology"/>
<dbReference type="Pfam" id="PF01979">
    <property type="entry name" value="Amidohydro_1"/>
    <property type="match status" value="1"/>
</dbReference>
<dbReference type="Pfam" id="PF22039">
    <property type="entry name" value="HUTI_composite_bact"/>
    <property type="match status" value="1"/>
</dbReference>
<dbReference type="FunFam" id="3.20.20.140:FF:000022">
    <property type="entry name" value="Guanine deaminase"/>
    <property type="match status" value="1"/>
</dbReference>
<feature type="domain" description="Aminodeoxyfutalosine deaminase/Imidazolonepropionase-like composite" evidence="10">
    <location>
        <begin position="29"/>
        <end position="49"/>
    </location>
</feature>
<dbReference type="InterPro" id="IPR006680">
    <property type="entry name" value="Amidohydro-rel"/>
</dbReference>
<dbReference type="Proteomes" id="UP000019666">
    <property type="component" value="Unassembled WGS sequence"/>
</dbReference>
<dbReference type="InterPro" id="IPR051607">
    <property type="entry name" value="Metallo-dep_hydrolases"/>
</dbReference>
<dbReference type="PANTHER" id="PTHR11271">
    <property type="entry name" value="GUANINE DEAMINASE"/>
    <property type="match status" value="1"/>
</dbReference>
<evidence type="ECO:0000256" key="7">
    <source>
        <dbReference type="NCBIfam" id="TIGR02967"/>
    </source>
</evidence>
<dbReference type="InterPro" id="IPR011059">
    <property type="entry name" value="Metal-dep_hydrolase_composite"/>
</dbReference>
<comment type="function">
    <text evidence="8">Catalyzes the hydrolytic deamination of guanine, producing xanthine and ammonia.</text>
</comment>
<dbReference type="GO" id="GO:0006147">
    <property type="term" value="P:guanine catabolic process"/>
    <property type="evidence" value="ECO:0007669"/>
    <property type="project" value="UniProtKB-UniRule"/>
</dbReference>
<sequence length="455" mass="49017">MKTLLRGRVLSFHADPSETADNHRYIEDGAVVIDGGRISAVGDYAALRAEGLREIDHRPHLILPGFIDPHIHFPQVQVIASWGAQLLDWLNGYTFPAESRFADESHAIRMANAFLDLLIDHGTTTASAFCSVHPQSADALFAAAEARGMAMVAGKVMMDRNAPESLSDTPQRGYDETKALIARWHGRGRLRYAISPRFAITSTPEQMQAAGALADEHPGLHVQTHLSENRDEIDYTLSLYPGARDYLDVYDGYGLLGPHSLMGHAIHLSPREVARMAETGTRAIHCPTSNMFLGSGLLDAEGLRASGVPLGVATDVGAGTSYSMLQTLDAAYKAAQLRGCKLHPLAAFHWATRGNAIALGLEDRIGTLEPGRDADLVVLDARATPAMAMRLETVETLAEELFLLQTLGDDRAIAETYVAGRPMKSRPGRCGGAFWDAGQTRAAAPAAAPAREPTA</sequence>
<dbReference type="STRING" id="442562.Rumeso_03352"/>
<dbReference type="AlphaFoldDB" id="A0A017HMM5"/>